<organism evidence="1 2">
    <name type="scientific">Hyphomicrobium sulfonivorans</name>
    <dbReference type="NCBI Taxonomy" id="121290"/>
    <lineage>
        <taxon>Bacteria</taxon>
        <taxon>Pseudomonadati</taxon>
        <taxon>Pseudomonadota</taxon>
        <taxon>Alphaproteobacteria</taxon>
        <taxon>Hyphomicrobiales</taxon>
        <taxon>Hyphomicrobiaceae</taxon>
        <taxon>Hyphomicrobium</taxon>
    </lineage>
</organism>
<name>A0A109BPK7_HYPSL</name>
<protein>
    <submittedName>
        <fullName evidence="1">Uncharacterized protein</fullName>
    </submittedName>
</protein>
<dbReference type="EMBL" id="LMTR01000012">
    <property type="protein sequence ID" value="KWT72335.1"/>
    <property type="molecule type" value="Genomic_DNA"/>
</dbReference>
<dbReference type="PATRIC" id="fig|121290.4.peg.1503"/>
<accession>A0A109BPK7</accession>
<dbReference type="Proteomes" id="UP000059074">
    <property type="component" value="Unassembled WGS sequence"/>
</dbReference>
<comment type="caution">
    <text evidence="1">The sequence shown here is derived from an EMBL/GenBank/DDBJ whole genome shotgun (WGS) entry which is preliminary data.</text>
</comment>
<reference evidence="1 2" key="1">
    <citation type="submission" date="2015-10" db="EMBL/GenBank/DDBJ databases">
        <title>Transcriptomic analysis of a linuron degrading triple-species bacterial consortium.</title>
        <authorList>
            <person name="Albers P."/>
        </authorList>
    </citation>
    <scope>NUCLEOTIDE SEQUENCE [LARGE SCALE GENOMIC DNA]</scope>
    <source>
        <strain evidence="1 2">WDL6</strain>
    </source>
</reference>
<dbReference type="RefSeq" id="WP_068458944.1">
    <property type="nucleotide sequence ID" value="NZ_JAEFBX010000003.1"/>
</dbReference>
<proteinExistence type="predicted"/>
<dbReference type="AlphaFoldDB" id="A0A109BPK7"/>
<evidence type="ECO:0000313" key="1">
    <source>
        <dbReference type="EMBL" id="KWT72335.1"/>
    </source>
</evidence>
<keyword evidence="2" id="KW-1185">Reference proteome</keyword>
<sequence>MAIYACQTPGGSIEVTERGHGQIAIFVDELGEVTAIDLPAEQAADLARAILAHLEQKATS</sequence>
<evidence type="ECO:0000313" key="2">
    <source>
        <dbReference type="Proteomes" id="UP000059074"/>
    </source>
</evidence>
<gene>
    <name evidence="1" type="ORF">APY04_0129</name>
</gene>